<feature type="region of interest" description="Disordered" evidence="1">
    <location>
        <begin position="1"/>
        <end position="59"/>
    </location>
</feature>
<dbReference type="AlphaFoldDB" id="A0A7K0DQ44"/>
<feature type="compositionally biased region" description="Low complexity" evidence="1">
    <location>
        <begin position="1"/>
        <end position="27"/>
    </location>
</feature>
<dbReference type="Proteomes" id="UP000431401">
    <property type="component" value="Unassembled WGS sequence"/>
</dbReference>
<gene>
    <name evidence="2" type="ORF">NRB56_34730</name>
</gene>
<dbReference type="InterPro" id="IPR015943">
    <property type="entry name" value="WD40/YVTN_repeat-like_dom_sf"/>
</dbReference>
<protein>
    <submittedName>
        <fullName evidence="2">Uncharacterized protein</fullName>
    </submittedName>
</protein>
<reference evidence="2 3" key="1">
    <citation type="submission" date="2019-10" db="EMBL/GenBank/DDBJ databases">
        <title>Nocardia macrotermitis sp. nov. and Nocardia aurantia sp. nov., isolated from the gut of fungus growing-termite Macrotermes natalensis.</title>
        <authorList>
            <person name="Benndorf R."/>
            <person name="Schwitalla J."/>
            <person name="Martin K."/>
            <person name="De Beer W."/>
            <person name="Kaster A.-K."/>
            <person name="Vollmers J."/>
            <person name="Poulsen M."/>
            <person name="Beemelmanns C."/>
        </authorList>
    </citation>
    <scope>NUCLEOTIDE SEQUENCE [LARGE SCALE GENOMIC DNA]</scope>
    <source>
        <strain evidence="2 3">RB56</strain>
    </source>
</reference>
<accession>A0A7K0DQ44</accession>
<proteinExistence type="predicted"/>
<dbReference type="Gene3D" id="2.130.10.10">
    <property type="entry name" value="YVTN repeat-like/Quinoprotein amine dehydrogenase"/>
    <property type="match status" value="1"/>
</dbReference>
<feature type="region of interest" description="Disordered" evidence="1">
    <location>
        <begin position="117"/>
        <end position="137"/>
    </location>
</feature>
<comment type="caution">
    <text evidence="2">The sequence shown here is derived from an EMBL/GenBank/DDBJ whole genome shotgun (WGS) entry which is preliminary data.</text>
</comment>
<sequence>MRGVNGPAPLGAAARPAPARPAPSGGTPTPPRPADATAAICRPAPTAATDPHALRPSSNGRLSLAAVGALVPARSSGREAVPVAADGKAPAGLPDRPVVHLPGTGDDLPAVAVERTPGWTGAGETGPRASRTGVTGRGAAARRFPARRIGCAFAAVATVGLLTGCSSQHADDKVPAAAPASAAVSPPAARTPAGSVITAAPIAALLAVPGGGRLAELDTDGVTVHLLDLAPSTGTAGNPAPGATGSAPAAAPGSAAPAPSGPADPAAPGTPGTPIFGATRTVTLPAKTAALAPGAPGEVLAAAGPQILHLDTATGTVRATAIGADTRAVARRADGTLAVALADHRVLVVADDGHVLHTVTGLTGADSVAAAGDAVTVLDLAQTSLTELDLGHGRASLALRAGTGATGLIADHYQRLLVTDTAGGALLVYTPDPLVLRQRFPVGSSPYALAYDQRSETVWVTLTGSNEVAGFDLSTGIPEEVGRYATVRQPDSVTIDDRTGDMFVGSATGDGLQRIAADDRKRGQ</sequence>
<evidence type="ECO:0000313" key="2">
    <source>
        <dbReference type="EMBL" id="MQY27890.1"/>
    </source>
</evidence>
<name>A0A7K0DQ44_9NOCA</name>
<keyword evidence="3" id="KW-1185">Reference proteome</keyword>
<evidence type="ECO:0000256" key="1">
    <source>
        <dbReference type="SAM" id="MobiDB-lite"/>
    </source>
</evidence>
<organism evidence="2 3">
    <name type="scientific">Nocardia aurantia</name>
    <dbReference type="NCBI Taxonomy" id="2585199"/>
    <lineage>
        <taxon>Bacteria</taxon>
        <taxon>Bacillati</taxon>
        <taxon>Actinomycetota</taxon>
        <taxon>Actinomycetes</taxon>
        <taxon>Mycobacteriales</taxon>
        <taxon>Nocardiaceae</taxon>
        <taxon>Nocardia</taxon>
    </lineage>
</organism>
<evidence type="ECO:0000313" key="3">
    <source>
        <dbReference type="Proteomes" id="UP000431401"/>
    </source>
</evidence>
<feature type="compositionally biased region" description="Low complexity" evidence="1">
    <location>
        <begin position="233"/>
        <end position="274"/>
    </location>
</feature>
<dbReference type="EMBL" id="WEGI01000007">
    <property type="protein sequence ID" value="MQY27890.1"/>
    <property type="molecule type" value="Genomic_DNA"/>
</dbReference>
<dbReference type="SUPFAM" id="SSF101898">
    <property type="entry name" value="NHL repeat"/>
    <property type="match status" value="1"/>
</dbReference>
<feature type="region of interest" description="Disordered" evidence="1">
    <location>
        <begin position="73"/>
        <end position="95"/>
    </location>
</feature>
<feature type="region of interest" description="Disordered" evidence="1">
    <location>
        <begin position="233"/>
        <end position="276"/>
    </location>
</feature>